<protein>
    <submittedName>
        <fullName evidence="1">Uncharacterized protein</fullName>
    </submittedName>
</protein>
<name>A0A7S2TVR0_9EUKA</name>
<proteinExistence type="predicted"/>
<reference evidence="1" key="1">
    <citation type="submission" date="2021-01" db="EMBL/GenBank/DDBJ databases">
        <authorList>
            <person name="Corre E."/>
            <person name="Pelletier E."/>
            <person name="Niang G."/>
            <person name="Scheremetjew M."/>
            <person name="Finn R."/>
            <person name="Kale V."/>
            <person name="Holt S."/>
            <person name="Cochrane G."/>
            <person name="Meng A."/>
            <person name="Brown T."/>
            <person name="Cohen L."/>
        </authorList>
    </citation>
    <scope>NUCLEOTIDE SEQUENCE</scope>
    <source>
        <strain evidence="1">CCMP622</strain>
    </source>
</reference>
<gene>
    <name evidence="1" type="ORF">LSP00402_LOCUS14119</name>
</gene>
<accession>A0A7S2TVR0</accession>
<dbReference type="PANTHER" id="PTHR47721">
    <property type="entry name" value="OS01G0235100 PROTEIN"/>
    <property type="match status" value="1"/>
</dbReference>
<organism evidence="1">
    <name type="scientific">Lotharella oceanica</name>
    <dbReference type="NCBI Taxonomy" id="641309"/>
    <lineage>
        <taxon>Eukaryota</taxon>
        <taxon>Sar</taxon>
        <taxon>Rhizaria</taxon>
        <taxon>Cercozoa</taxon>
        <taxon>Chlorarachniophyceae</taxon>
        <taxon>Lotharella</taxon>
    </lineage>
</organism>
<dbReference type="PANTHER" id="PTHR47721:SF2">
    <property type="entry name" value="OS01G0235100 PROTEIN"/>
    <property type="match status" value="1"/>
</dbReference>
<sequence>MEALPTMRVTPPARRLKARTLGGVAIAVLVATAFAAIAFQSGRVASPPSVRSVRANHVPLQRFQLKRDTFKSARSGRIGIRSDLGDGSEDPTWAEKYENDDGKDLLEQQSSEVKCPGCGKVGGPDWGCNGEGNQLGGLGLFIPWWPIKVYRPCPEYLASGGSYEPAGQGVEEILFGSKKNEPTSRQRGRD</sequence>
<dbReference type="EMBL" id="HBHP01022683">
    <property type="protein sequence ID" value="CAD9770134.1"/>
    <property type="molecule type" value="Transcribed_RNA"/>
</dbReference>
<evidence type="ECO:0000313" key="1">
    <source>
        <dbReference type="EMBL" id="CAD9770134.1"/>
    </source>
</evidence>
<dbReference type="AlphaFoldDB" id="A0A7S2TVR0"/>